<dbReference type="InterPro" id="IPR000719">
    <property type="entry name" value="Prot_kinase_dom"/>
</dbReference>
<feature type="domain" description="Protein kinase" evidence="23">
    <location>
        <begin position="1007"/>
        <end position="1320"/>
    </location>
</feature>
<dbReference type="SMART" id="SM01331">
    <property type="entry name" value="DUF3635"/>
    <property type="match status" value="1"/>
</dbReference>
<dbReference type="GO" id="GO:0035556">
    <property type="term" value="P:intracellular signal transduction"/>
    <property type="evidence" value="ECO:0007669"/>
    <property type="project" value="TreeGrafter"/>
</dbReference>
<dbReference type="SUPFAM" id="SSF56112">
    <property type="entry name" value="Protein kinase-like (PK-like)"/>
    <property type="match status" value="1"/>
</dbReference>
<keyword evidence="13 21" id="KW-0067">ATP-binding</keyword>
<reference evidence="24" key="3">
    <citation type="submission" date="2025-09" db="UniProtKB">
        <authorList>
            <consortium name="Ensembl"/>
        </authorList>
    </citation>
    <scope>IDENTIFICATION</scope>
</reference>
<feature type="compositionally biased region" description="Polar residues" evidence="22">
    <location>
        <begin position="400"/>
        <end position="418"/>
    </location>
</feature>
<keyword evidence="12" id="KW-0418">Kinase</keyword>
<feature type="compositionally biased region" description="Basic residues" evidence="22">
    <location>
        <begin position="797"/>
        <end position="814"/>
    </location>
</feature>
<accession>A0A3Q1BRN6</accession>
<dbReference type="GeneTree" id="ENSGT00390000013015"/>
<dbReference type="GO" id="GO:0005524">
    <property type="term" value="F:ATP binding"/>
    <property type="evidence" value="ECO:0007669"/>
    <property type="project" value="UniProtKB-UniRule"/>
</dbReference>
<proteinExistence type="predicted"/>
<feature type="binding site" evidence="21">
    <location>
        <position position="1035"/>
    </location>
    <ligand>
        <name>ATP</name>
        <dbReference type="ChEBI" id="CHEBI:30616"/>
    </ligand>
</feature>
<comment type="catalytic activity">
    <reaction evidence="17">
        <text>L-seryl-[protein] + ATP = O-phospho-L-seryl-[protein] + ADP + H(+)</text>
        <dbReference type="Rhea" id="RHEA:17989"/>
        <dbReference type="Rhea" id="RHEA-COMP:9863"/>
        <dbReference type="Rhea" id="RHEA-COMP:11604"/>
        <dbReference type="ChEBI" id="CHEBI:15378"/>
        <dbReference type="ChEBI" id="CHEBI:29999"/>
        <dbReference type="ChEBI" id="CHEBI:30616"/>
        <dbReference type="ChEBI" id="CHEBI:83421"/>
        <dbReference type="ChEBI" id="CHEBI:456216"/>
        <dbReference type="EC" id="2.7.11.1"/>
    </reaction>
</comment>
<keyword evidence="14" id="KW-0206">Cytoskeleton</keyword>
<evidence type="ECO:0000256" key="2">
    <source>
        <dbReference type="ARBA" id="ARBA00004123"/>
    </source>
</evidence>
<reference evidence="24 25" key="1">
    <citation type="submission" date="2022-01" db="EMBL/GenBank/DDBJ databases">
        <title>A chromosome-scale genome assembly of the false clownfish, Amphiprion ocellaris.</title>
        <authorList>
            <person name="Ryu T."/>
        </authorList>
    </citation>
    <scope>NUCLEOTIDE SEQUENCE [LARGE SCALE GENOMIC DNA]</scope>
</reference>
<dbReference type="Pfam" id="PF12330">
    <property type="entry name" value="Haspin_kinase"/>
    <property type="match status" value="1"/>
</dbReference>
<evidence type="ECO:0000256" key="22">
    <source>
        <dbReference type="SAM" id="MobiDB-lite"/>
    </source>
</evidence>
<evidence type="ECO:0000256" key="3">
    <source>
        <dbReference type="ARBA" id="ARBA00004186"/>
    </source>
</evidence>
<keyword evidence="8" id="KW-0723">Serine/threonine-protein kinase</keyword>
<evidence type="ECO:0000256" key="16">
    <source>
        <dbReference type="ARBA" id="ARBA00047899"/>
    </source>
</evidence>
<dbReference type="GO" id="GO:0005694">
    <property type="term" value="C:chromosome"/>
    <property type="evidence" value="ECO:0007669"/>
    <property type="project" value="UniProtKB-SubCell"/>
</dbReference>
<evidence type="ECO:0000256" key="6">
    <source>
        <dbReference type="ARBA" id="ARBA00022454"/>
    </source>
</evidence>
<dbReference type="InterPro" id="IPR024604">
    <property type="entry name" value="GSG2_C"/>
</dbReference>
<dbReference type="CTD" id="83903"/>
<feature type="compositionally biased region" description="Polar residues" evidence="22">
    <location>
        <begin position="733"/>
        <end position="745"/>
    </location>
</feature>
<evidence type="ECO:0000256" key="13">
    <source>
        <dbReference type="ARBA" id="ARBA00022840"/>
    </source>
</evidence>
<keyword evidence="25" id="KW-1185">Reference proteome</keyword>
<evidence type="ECO:0000256" key="21">
    <source>
        <dbReference type="PROSITE-ProRule" id="PRU10141"/>
    </source>
</evidence>
<dbReference type="GO" id="GO:0005634">
    <property type="term" value="C:nucleus"/>
    <property type="evidence" value="ECO:0007669"/>
    <property type="project" value="UniProtKB-SubCell"/>
</dbReference>
<dbReference type="GO" id="GO:0005737">
    <property type="term" value="C:cytoplasm"/>
    <property type="evidence" value="ECO:0007669"/>
    <property type="project" value="TreeGrafter"/>
</dbReference>
<sequence>MKPLVLKTYGKQRRKVSAWISPDVRKQAFDSSVSTDDSVFEIRKTTRMRGKQPEAGGRQAMRPAKQKAMLCLTEKSFNEENIMVHSPPSQQIKTRMRRKTSVAVSREVHPARRKAKLCLSLTSSDEENKSRPSSPPPPLTQQSKTTRKSRLVSEPDVVARQKPQRVFSTSKSEEEMSAPKRHKSSLQMKTDSDVHPPPAGRFVTHRRRTAATKPRISKAIASILSSSDDFTRGVFGSSRIHRPSRKRKVPPTFVVSSAENSMNAAGTSSFATNPFREISLNELADHSLGPCPRKPIFCSTPSAASSSKRRHPKLFPINDQSSASQSISVSCIGGLNTFEEDSPEKPAPPPLCASITGLDSKEKLQPSLDELQEEPDLHHHEEPSVKLFMEPRRRRCNDEAVSNSKDSGTKNDGQLPSVNLLSTDSGSSSHFVSAAAGLEWLIEALKEKCLTERCTVQLERLDFLTVTQLCSQTTYSSCLEHSSSAHSQQTDKHLHSVDGQMDDLSQSVEAALHLSVTSNKNSDYLHSVNSFEQTSSVTDSPSRNILSLVNGKLSAEHSSTEAFMERPESVLYAESTHHTESSFEIAMGTQLPASSTLQTRKQKALAVKEQCLTKKLSVQTEKLSLSQLKSFAQQKEAGLPCNERRVNQHAYKRENDHTHNMDDPEDIKHSEGITERFVVSNDQLNDRSGAKRKREEKAAMLKEKCVTDKFIVGIKKLTLSQVKKNLQLKDGTLKSSTDVSNSMSDDQTETDRLSESDSNHCNEDTSMKVNVKNQSSSCSEDKITSDKEPEKNSGNSVHKRKKTSLAPKEKKRKSMSTDRPGTTRKACVSGMSVSRWKIKGNTSTHAFRGRTAQTGRTKAVDCSINELIPKQHKQPRDLWAATTNFSTPVKANQLNLSSLLADFTPSTQTWSRLKAALSVHRKAMVLLTPRSLRLSASHSPMLADVSQDLFATPIRTLLPRRLQSQLQSRQSLVVCEDAELSDAEKVYAECGQQQPLPWEECILPHRMKKCVKIGEGTFGEVFSTTNASGDTVALKIIPVEGSEKVNGENQKTLGEILHEIIISKELSSLKEKHQNQTHGFIGLNDLHCVRGCYPPDFLNAWDTFDQRKGSENDRPDFFKKDQLFIILEFEFGGVDLENSNGTFTSLRVAKSILHQVTAALAVAEQELRFEHRDLHWGNVLVKTTKQKTGSFLLSGTAHSVETKGVLVRIIDYSLSRLEIDDLTVSCDISNDEDLFLGQGDYQFEVYRLMRKENGNNWSDYHPHTNVLWLHYLCSKLLSMKYRGTGGRSAKDMRAELTRFYDNILQYSSATEALQNCPMFQ</sequence>
<keyword evidence="7" id="KW-0963">Cytoplasm</keyword>
<evidence type="ECO:0000256" key="20">
    <source>
        <dbReference type="ARBA" id="ARBA00081741"/>
    </source>
</evidence>
<dbReference type="GO" id="GO:1901991">
    <property type="term" value="P:negative regulation of mitotic cell cycle phase transition"/>
    <property type="evidence" value="ECO:0007669"/>
    <property type="project" value="UniProtKB-ARBA"/>
</dbReference>
<feature type="region of interest" description="Disordered" evidence="22">
    <location>
        <begin position="87"/>
        <end position="201"/>
    </location>
</feature>
<evidence type="ECO:0000256" key="1">
    <source>
        <dbReference type="ARBA" id="ARBA00001946"/>
    </source>
</evidence>
<dbReference type="GO" id="GO:0000278">
    <property type="term" value="P:mitotic cell cycle"/>
    <property type="evidence" value="ECO:0007669"/>
    <property type="project" value="TreeGrafter"/>
</dbReference>
<dbReference type="GO" id="GO:0051276">
    <property type="term" value="P:chromosome organization"/>
    <property type="evidence" value="ECO:0007669"/>
    <property type="project" value="UniProtKB-ARBA"/>
</dbReference>
<comment type="function">
    <text evidence="18">Serine/threonine-protein kinase that phosphorylates histone H3 at 'Thr-3' (H3T3ph) during mitosis. May act through H3T3ph to both position and modulate activation of AURKB and other components of the chromosomal passenger complex (CPC) at centromeres to ensure proper chromatid cohesion, metaphase alignment and normal progression through the cell cycle.</text>
</comment>
<comment type="catalytic activity">
    <reaction evidence="16">
        <text>L-threonyl-[protein] + ATP = O-phospho-L-threonyl-[protein] + ADP + H(+)</text>
        <dbReference type="Rhea" id="RHEA:46608"/>
        <dbReference type="Rhea" id="RHEA-COMP:11060"/>
        <dbReference type="Rhea" id="RHEA-COMP:11605"/>
        <dbReference type="ChEBI" id="CHEBI:15378"/>
        <dbReference type="ChEBI" id="CHEBI:30013"/>
        <dbReference type="ChEBI" id="CHEBI:30616"/>
        <dbReference type="ChEBI" id="CHEBI:61977"/>
        <dbReference type="ChEBI" id="CHEBI:456216"/>
        <dbReference type="EC" id="2.7.11.1"/>
    </reaction>
</comment>
<keyword evidence="9" id="KW-0597">Phosphoprotein</keyword>
<evidence type="ECO:0000256" key="8">
    <source>
        <dbReference type="ARBA" id="ARBA00022527"/>
    </source>
</evidence>
<reference evidence="24" key="2">
    <citation type="submission" date="2025-08" db="UniProtKB">
        <authorList>
            <consortium name="Ensembl"/>
        </authorList>
    </citation>
    <scope>IDENTIFICATION</scope>
</reference>
<dbReference type="EC" id="2.7.11.1" evidence="5"/>
<feature type="region of interest" description="Disordered" evidence="22">
    <location>
        <begin position="733"/>
        <end position="826"/>
    </location>
</feature>
<evidence type="ECO:0000256" key="15">
    <source>
        <dbReference type="ARBA" id="ARBA00023242"/>
    </source>
</evidence>
<evidence type="ECO:0000256" key="10">
    <source>
        <dbReference type="ARBA" id="ARBA00022679"/>
    </source>
</evidence>
<comment type="subcellular location">
    <subcellularLocation>
        <location evidence="4">Chromosome</location>
    </subcellularLocation>
    <subcellularLocation>
        <location evidence="3">Cytoplasm</location>
        <location evidence="3">Cytoskeleton</location>
        <location evidence="3">Spindle</location>
    </subcellularLocation>
    <subcellularLocation>
        <location evidence="2">Nucleus</location>
    </subcellularLocation>
</comment>
<dbReference type="Proteomes" id="UP001501940">
    <property type="component" value="Chromosome 4"/>
</dbReference>
<dbReference type="InterPro" id="IPR017441">
    <property type="entry name" value="Protein_kinase_ATP_BS"/>
</dbReference>
<evidence type="ECO:0000256" key="19">
    <source>
        <dbReference type="ARBA" id="ARBA00069281"/>
    </source>
</evidence>
<feature type="compositionally biased region" description="Polar residues" evidence="22">
    <location>
        <begin position="767"/>
        <end position="778"/>
    </location>
</feature>
<dbReference type="PROSITE" id="PS50011">
    <property type="entry name" value="PROTEIN_KINASE_DOM"/>
    <property type="match status" value="1"/>
</dbReference>
<comment type="cofactor">
    <cofactor evidence="1">
        <name>Mg(2+)</name>
        <dbReference type="ChEBI" id="CHEBI:18420"/>
    </cofactor>
</comment>
<evidence type="ECO:0000259" key="23">
    <source>
        <dbReference type="PROSITE" id="PS50011"/>
    </source>
</evidence>
<evidence type="ECO:0000256" key="9">
    <source>
        <dbReference type="ARBA" id="ARBA00022553"/>
    </source>
</evidence>
<keyword evidence="11 21" id="KW-0547">Nucleotide-binding</keyword>
<evidence type="ECO:0000256" key="11">
    <source>
        <dbReference type="ARBA" id="ARBA00022741"/>
    </source>
</evidence>
<dbReference type="GeneID" id="111565579"/>
<keyword evidence="10" id="KW-0808">Transferase</keyword>
<dbReference type="KEGG" id="aoce:111565579"/>
<dbReference type="FunFam" id="3.30.200.20:FF:000409">
    <property type="entry name" value="serine/threonine-protein kinase haspin"/>
    <property type="match status" value="1"/>
</dbReference>
<keyword evidence="6" id="KW-0158">Chromosome</keyword>
<dbReference type="RefSeq" id="XP_035802047.2">
    <property type="nucleotide sequence ID" value="XM_035946154.2"/>
</dbReference>
<evidence type="ECO:0000256" key="18">
    <source>
        <dbReference type="ARBA" id="ARBA00053811"/>
    </source>
</evidence>
<feature type="region of interest" description="Disordered" evidence="22">
    <location>
        <begin position="301"/>
        <end position="321"/>
    </location>
</feature>
<evidence type="ECO:0000313" key="24">
    <source>
        <dbReference type="Ensembl" id="ENSAOCP00000017307.2"/>
    </source>
</evidence>
<evidence type="ECO:0000256" key="7">
    <source>
        <dbReference type="ARBA" id="ARBA00022490"/>
    </source>
</evidence>
<protein>
    <recommendedName>
        <fullName evidence="19">Serine/threonine-protein kinase haspin</fullName>
        <ecNumber evidence="5">2.7.11.1</ecNumber>
    </recommendedName>
    <alternativeName>
        <fullName evidence="20">Germ cell-specific gene 2 protein</fullName>
    </alternativeName>
</protein>
<dbReference type="PROSITE" id="PS00107">
    <property type="entry name" value="PROTEIN_KINASE_ATP"/>
    <property type="match status" value="1"/>
</dbReference>
<evidence type="ECO:0000256" key="17">
    <source>
        <dbReference type="ARBA" id="ARBA00048679"/>
    </source>
</evidence>
<feature type="compositionally biased region" description="Basic and acidic residues" evidence="22">
    <location>
        <begin position="375"/>
        <end position="384"/>
    </location>
</feature>
<feature type="compositionally biased region" description="Basic and acidic residues" evidence="22">
    <location>
        <begin position="779"/>
        <end position="791"/>
    </location>
</feature>
<name>A0A3Q1BRN6_AMPOC</name>
<dbReference type="GO" id="GO:0005819">
    <property type="term" value="C:spindle"/>
    <property type="evidence" value="ECO:0007669"/>
    <property type="project" value="UniProtKB-SubCell"/>
</dbReference>
<dbReference type="PANTHER" id="PTHR24419">
    <property type="entry name" value="INTERLEUKIN-1 RECEPTOR-ASSOCIATED KINASE"/>
    <property type="match status" value="1"/>
</dbReference>
<feature type="region of interest" description="Disordered" evidence="22">
    <location>
        <begin position="372"/>
        <end position="418"/>
    </location>
</feature>
<evidence type="ECO:0000256" key="14">
    <source>
        <dbReference type="ARBA" id="ARBA00023212"/>
    </source>
</evidence>
<evidence type="ECO:0000256" key="12">
    <source>
        <dbReference type="ARBA" id="ARBA00022777"/>
    </source>
</evidence>
<dbReference type="PANTHER" id="PTHR24419:SF18">
    <property type="entry name" value="SERINE_THREONINE-PROTEIN KINASE HASPIN"/>
    <property type="match status" value="1"/>
</dbReference>
<dbReference type="Gene3D" id="3.30.200.20">
    <property type="entry name" value="Phosphorylase Kinase, domain 1"/>
    <property type="match status" value="1"/>
</dbReference>
<dbReference type="GO" id="GO:0072354">
    <property type="term" value="F:histone H3T3 kinase activity"/>
    <property type="evidence" value="ECO:0007669"/>
    <property type="project" value="TreeGrafter"/>
</dbReference>
<dbReference type="FunFam" id="1.10.510.10:FF:000401">
    <property type="entry name" value="serine/threonine-protein kinase haspin"/>
    <property type="match status" value="1"/>
</dbReference>
<dbReference type="OMA" id="QSAKTEC"/>
<organism evidence="24 25">
    <name type="scientific">Amphiprion ocellaris</name>
    <name type="common">Clown anemonefish</name>
    <dbReference type="NCBI Taxonomy" id="80972"/>
    <lineage>
        <taxon>Eukaryota</taxon>
        <taxon>Metazoa</taxon>
        <taxon>Chordata</taxon>
        <taxon>Craniata</taxon>
        <taxon>Vertebrata</taxon>
        <taxon>Euteleostomi</taxon>
        <taxon>Actinopterygii</taxon>
        <taxon>Neopterygii</taxon>
        <taxon>Teleostei</taxon>
        <taxon>Neoteleostei</taxon>
        <taxon>Acanthomorphata</taxon>
        <taxon>Ovalentaria</taxon>
        <taxon>Pomacentridae</taxon>
        <taxon>Amphiprion</taxon>
    </lineage>
</organism>
<dbReference type="Ensembl" id="ENSAOCT00000026538.2">
    <property type="protein sequence ID" value="ENSAOCP00000017307.2"/>
    <property type="gene ID" value="ENSAOCG00000001629.2"/>
</dbReference>
<dbReference type="SMART" id="SM00220">
    <property type="entry name" value="S_TKc"/>
    <property type="match status" value="1"/>
</dbReference>
<dbReference type="InterPro" id="IPR011009">
    <property type="entry name" value="Kinase-like_dom_sf"/>
</dbReference>
<evidence type="ECO:0000256" key="5">
    <source>
        <dbReference type="ARBA" id="ARBA00012513"/>
    </source>
</evidence>
<keyword evidence="15" id="KW-0539">Nucleus</keyword>
<evidence type="ECO:0000256" key="4">
    <source>
        <dbReference type="ARBA" id="ARBA00004286"/>
    </source>
</evidence>
<evidence type="ECO:0000313" key="25">
    <source>
        <dbReference type="Proteomes" id="UP001501940"/>
    </source>
</evidence>
<dbReference type="STRING" id="80972.ENSAOCP00000017307"/>
<feature type="compositionally biased region" description="Basic and acidic residues" evidence="22">
    <location>
        <begin position="749"/>
        <end position="766"/>
    </location>
</feature>
<dbReference type="Gene3D" id="1.10.510.10">
    <property type="entry name" value="Transferase(Phosphotransferase) domain 1"/>
    <property type="match status" value="1"/>
</dbReference>